<dbReference type="AlphaFoldDB" id="A0A842JCM6"/>
<accession>A0A842JCM6</accession>
<dbReference type="Pfam" id="PF06097">
    <property type="entry name" value="DUF945"/>
    <property type="match status" value="1"/>
</dbReference>
<keyword evidence="2" id="KW-1185">Reference proteome</keyword>
<protein>
    <submittedName>
        <fullName evidence="1">DUF945 family protein</fullName>
    </submittedName>
</protein>
<comment type="caution">
    <text evidence="1">The sequence shown here is derived from an EMBL/GenBank/DDBJ whole genome shotgun (WGS) entry which is preliminary data.</text>
</comment>
<proteinExistence type="predicted"/>
<dbReference type="Proteomes" id="UP000552683">
    <property type="component" value="Unassembled WGS sequence"/>
</dbReference>
<reference evidence="1 2" key="1">
    <citation type="submission" date="2020-08" db="EMBL/GenBank/DDBJ databases">
        <title>Complete genome and description of Campylobacter massiliensis Marseille-Q3452 sp. nov.</title>
        <authorList>
            <person name="Antezack A."/>
        </authorList>
    </citation>
    <scope>NUCLEOTIDE SEQUENCE [LARGE SCALE GENOMIC DNA]</scope>
    <source>
        <strain evidence="1 2">Marseille-Q3452</strain>
    </source>
</reference>
<dbReference type="RefSeq" id="WP_185898374.1">
    <property type="nucleotide sequence ID" value="NZ_JACLZK010000001.1"/>
</dbReference>
<name>A0A842JCM6_9BACT</name>
<evidence type="ECO:0000313" key="2">
    <source>
        <dbReference type="Proteomes" id="UP000552683"/>
    </source>
</evidence>
<gene>
    <name evidence="1" type="ORF">H7R39_06005</name>
</gene>
<dbReference type="InterPro" id="IPR010352">
    <property type="entry name" value="DUF945"/>
</dbReference>
<sequence>MKKIIFALAVVLIAVFGVAFYGSSKAKESYDRGVARLTSETLKLGFFNIKANAVENDYDKGLFSSRAVLKLELTDGNDPVKFEAKTTLKHGFAELFSGFRAHSDVKALTPEAALYLKKIFGTDEFLSVDALIKFDKTRDVTLNLADIKTNEDDSSFVISKPFAKAQIKENKIKSLEIGVGKIGGGDTDGTNKVDIENASALIELNDFKSYDDLIPFIKIQNPYENIAKIGLKADKISFNSTRGYDFPKSVGITGMSFLAQKKQNADANLLDTLTDASLGALDVDGKNVLTQLNLSLNEKNVNKEAMAMYVTDPKESALYKILMSKNYVMEIKNFSFKNPNGKELKFNAVADASGLGAESKTLHDDVDIQTALKAIKFDGEIKVQVASITEFLSAYKGLMADSDFNQMMDGIKPFEERVNSLFAKDGEYMSAKFKHDVGSDDLLVNDKISLKEFIMSLMAN</sequence>
<organism evidence="1 2">
    <name type="scientific">Campylobacter massiliensis</name>
    <dbReference type="NCBI Taxonomy" id="2762557"/>
    <lineage>
        <taxon>Bacteria</taxon>
        <taxon>Pseudomonadati</taxon>
        <taxon>Campylobacterota</taxon>
        <taxon>Epsilonproteobacteria</taxon>
        <taxon>Campylobacterales</taxon>
        <taxon>Campylobacteraceae</taxon>
        <taxon>Campylobacter</taxon>
    </lineage>
</organism>
<evidence type="ECO:0000313" key="1">
    <source>
        <dbReference type="EMBL" id="MBC2882814.1"/>
    </source>
</evidence>
<dbReference type="EMBL" id="JACLZK010000001">
    <property type="protein sequence ID" value="MBC2882814.1"/>
    <property type="molecule type" value="Genomic_DNA"/>
</dbReference>